<accession>A0A2S8FM87</accession>
<dbReference type="EMBL" id="PUIA01000035">
    <property type="protein sequence ID" value="PQO33313.1"/>
    <property type="molecule type" value="Genomic_DNA"/>
</dbReference>
<dbReference type="AlphaFoldDB" id="A0A2S8FM87"/>
<feature type="transmembrane region" description="Helical" evidence="1">
    <location>
        <begin position="80"/>
        <end position="101"/>
    </location>
</feature>
<comment type="caution">
    <text evidence="2">The sequence shown here is derived from an EMBL/GenBank/DDBJ whole genome shotgun (WGS) entry which is preliminary data.</text>
</comment>
<dbReference type="OrthoDB" id="9951447at2"/>
<evidence type="ECO:0000313" key="3">
    <source>
        <dbReference type="Proteomes" id="UP000240009"/>
    </source>
</evidence>
<dbReference type="RefSeq" id="WP_105352966.1">
    <property type="nucleotide sequence ID" value="NZ_PUIA01000035.1"/>
</dbReference>
<keyword evidence="1" id="KW-0812">Transmembrane</keyword>
<reference evidence="2 3" key="1">
    <citation type="submission" date="2018-02" db="EMBL/GenBank/DDBJ databases">
        <title>Comparative genomes isolates from brazilian mangrove.</title>
        <authorList>
            <person name="Araujo J.E."/>
            <person name="Taketani R.G."/>
            <person name="Silva M.C.P."/>
            <person name="Loureco M.V."/>
            <person name="Andreote F.D."/>
        </authorList>
    </citation>
    <scope>NUCLEOTIDE SEQUENCE [LARGE SCALE GENOMIC DNA]</scope>
    <source>
        <strain evidence="2 3">HEX-2 MGV</strain>
    </source>
</reference>
<dbReference type="Proteomes" id="UP000240009">
    <property type="component" value="Unassembled WGS sequence"/>
</dbReference>
<protein>
    <submittedName>
        <fullName evidence="2">Uncharacterized protein</fullName>
    </submittedName>
</protein>
<organism evidence="2 3">
    <name type="scientific">Blastopirellula marina</name>
    <dbReference type="NCBI Taxonomy" id="124"/>
    <lineage>
        <taxon>Bacteria</taxon>
        <taxon>Pseudomonadati</taxon>
        <taxon>Planctomycetota</taxon>
        <taxon>Planctomycetia</taxon>
        <taxon>Pirellulales</taxon>
        <taxon>Pirellulaceae</taxon>
        <taxon>Blastopirellula</taxon>
    </lineage>
</organism>
<name>A0A2S8FM87_9BACT</name>
<sequence>MVSIKRKLTRAERRKRAFATQAKAHMARRFGHFPADFRDRVIEAALEHWPHELTSTHRATNVNRIFRDARFRRELGFSPLTWWLLGLAVKAILAALIDYWFTTQQPTTSPTPMEHNQ</sequence>
<evidence type="ECO:0000313" key="2">
    <source>
        <dbReference type="EMBL" id="PQO33313.1"/>
    </source>
</evidence>
<keyword evidence="1" id="KW-1133">Transmembrane helix</keyword>
<gene>
    <name evidence="2" type="ORF">C5Y96_10705</name>
</gene>
<proteinExistence type="predicted"/>
<evidence type="ECO:0000256" key="1">
    <source>
        <dbReference type="SAM" id="Phobius"/>
    </source>
</evidence>
<keyword evidence="1" id="KW-0472">Membrane</keyword>